<keyword evidence="7 9" id="KW-0630">Potassium</keyword>
<keyword evidence="13" id="KW-1185">Reference proteome</keyword>
<dbReference type="Gene3D" id="3.40.1190.20">
    <property type="match status" value="1"/>
</dbReference>
<dbReference type="EC" id="2.7.1.15" evidence="9 10"/>
<comment type="function">
    <text evidence="9">Catalyzes the phosphorylation of ribose at O-5 in a reaction requiring ATP and magnesium. The resulting D-ribose-5-phosphate can then be used either for sythesis of nucleotides, histidine, and tryptophan, or as a component of the pentose phosphate pathway.</text>
</comment>
<evidence type="ECO:0000256" key="10">
    <source>
        <dbReference type="NCBIfam" id="TIGR02152"/>
    </source>
</evidence>
<comment type="subcellular location">
    <subcellularLocation>
        <location evidence="9">Cytoplasm</location>
    </subcellularLocation>
</comment>
<dbReference type="InterPro" id="IPR002139">
    <property type="entry name" value="Ribo/fructo_kinase"/>
</dbReference>
<dbReference type="SUPFAM" id="SSF53613">
    <property type="entry name" value="Ribokinase-like"/>
    <property type="match status" value="1"/>
</dbReference>
<keyword evidence="6 9" id="KW-0460">Magnesium</keyword>
<organism evidence="12 13">
    <name type="scientific">Chloroflexus aurantiacus (strain ATCC 29366 / DSM 635 / J-10-fl)</name>
    <dbReference type="NCBI Taxonomy" id="324602"/>
    <lineage>
        <taxon>Bacteria</taxon>
        <taxon>Bacillati</taxon>
        <taxon>Chloroflexota</taxon>
        <taxon>Chloroflexia</taxon>
        <taxon>Chloroflexales</taxon>
        <taxon>Chloroflexineae</taxon>
        <taxon>Chloroflexaceae</taxon>
        <taxon>Chloroflexus</taxon>
    </lineage>
</organism>
<feature type="binding site" evidence="9">
    <location>
        <position position="284"/>
    </location>
    <ligand>
        <name>K(+)</name>
        <dbReference type="ChEBI" id="CHEBI:29103"/>
    </ligand>
</feature>
<dbReference type="HOGENOM" id="CLU_027634_2_0_0"/>
<dbReference type="eggNOG" id="COG0524">
    <property type="taxonomic scope" value="Bacteria"/>
</dbReference>
<dbReference type="UniPathway" id="UPA00916">
    <property type="reaction ID" value="UER00889"/>
</dbReference>
<comment type="caution">
    <text evidence="9">Lacks conserved residue(s) required for the propagation of feature annotation.</text>
</comment>
<comment type="cofactor">
    <cofactor evidence="9">
        <name>Mg(2+)</name>
        <dbReference type="ChEBI" id="CHEBI:18420"/>
    </cofactor>
    <text evidence="9">Requires a divalent cation, most likely magnesium in vivo, as an electrophilic catalyst to aid phosphoryl group transfer. It is the chelate of the metal and the nucleotide that is the actual substrate.</text>
</comment>
<feature type="binding site" evidence="9">
    <location>
        <position position="288"/>
    </location>
    <ligand>
        <name>K(+)</name>
        <dbReference type="ChEBI" id="CHEBI:29103"/>
    </ligand>
</feature>
<dbReference type="KEGG" id="cau:Caur_1720"/>
<dbReference type="PATRIC" id="fig|324602.8.peg.1960"/>
<feature type="domain" description="Carbohydrate kinase PfkB" evidence="11">
    <location>
        <begin position="4"/>
        <end position="290"/>
    </location>
</feature>
<dbReference type="CDD" id="cd01174">
    <property type="entry name" value="ribokinase"/>
    <property type="match status" value="1"/>
</dbReference>
<dbReference type="FunFam" id="3.40.1190.20:FF:000056">
    <property type="entry name" value="Ribokinase"/>
    <property type="match status" value="1"/>
</dbReference>
<dbReference type="GO" id="GO:0019303">
    <property type="term" value="P:D-ribose catabolic process"/>
    <property type="evidence" value="ECO:0007669"/>
    <property type="project" value="UniProtKB-UniRule"/>
</dbReference>
<proteinExistence type="inferred from homology"/>
<feature type="binding site" evidence="9">
    <location>
        <begin position="12"/>
        <end position="14"/>
    </location>
    <ligand>
        <name>substrate</name>
    </ligand>
</feature>
<keyword evidence="4 9" id="KW-0418">Kinase</keyword>
<comment type="similarity">
    <text evidence="9">Belongs to the carbohydrate kinase PfkB family. Ribokinase subfamily.</text>
</comment>
<dbReference type="HAMAP" id="MF_01987">
    <property type="entry name" value="Ribokinase"/>
    <property type="match status" value="1"/>
</dbReference>
<dbReference type="InterPro" id="IPR029056">
    <property type="entry name" value="Ribokinase-like"/>
</dbReference>
<evidence type="ECO:0000259" key="11">
    <source>
        <dbReference type="Pfam" id="PF00294"/>
    </source>
</evidence>
<evidence type="ECO:0000256" key="5">
    <source>
        <dbReference type="ARBA" id="ARBA00022840"/>
    </source>
</evidence>
<keyword evidence="8 9" id="KW-0119">Carbohydrate metabolism</keyword>
<feature type="binding site" evidence="9">
    <location>
        <position position="249"/>
    </location>
    <ligand>
        <name>substrate</name>
    </ligand>
</feature>
<sequence>MTPTIVVVGSLNMDLVVRAPRHPQPGETVIGSDFQTFPGGKGANQAVAAARLGARVHLVGRVGVDAFGHTLLATAQEHGVDTTFVQRDPTAPTGVALITIDSHGQNTIVVAPGANMQVTEADVLRAESVLATADMLLMQLECPLEVVIAAARLAHHHGVPVVLNPAPARPLPVDLLALVDFLIPNQLELQALAEGEADLRTAIRYLQQRGARNVVVTLAEAGAVLAEADQIIHEPAFEVPVVDTVAAGDAFVAAFCVASASGKSPQEAVRWGNAAGALAVTREGAQPSLPAYREVLRLLKVSG</sequence>
<evidence type="ECO:0000256" key="3">
    <source>
        <dbReference type="ARBA" id="ARBA00022741"/>
    </source>
</evidence>
<evidence type="ECO:0000256" key="2">
    <source>
        <dbReference type="ARBA" id="ARBA00022723"/>
    </source>
</evidence>
<dbReference type="InParanoid" id="A9WCE6"/>
<accession>A9WCE6</accession>
<evidence type="ECO:0000256" key="4">
    <source>
        <dbReference type="ARBA" id="ARBA00022777"/>
    </source>
</evidence>
<reference evidence="13" key="1">
    <citation type="journal article" date="2011" name="BMC Genomics">
        <title>Complete genome sequence of the filamentous anoxygenic phototrophic bacterium Chloroflexus aurantiacus.</title>
        <authorList>
            <person name="Tang K.H."/>
            <person name="Barry K."/>
            <person name="Chertkov O."/>
            <person name="Dalin E."/>
            <person name="Han C.S."/>
            <person name="Hauser L.J."/>
            <person name="Honchak B.M."/>
            <person name="Karbach L.E."/>
            <person name="Land M.L."/>
            <person name="Lapidus A."/>
            <person name="Larimer F.W."/>
            <person name="Mikhailova N."/>
            <person name="Pitluck S."/>
            <person name="Pierson B.K."/>
            <person name="Blankenship R.E."/>
        </authorList>
    </citation>
    <scope>NUCLEOTIDE SEQUENCE [LARGE SCALE GENOMIC DNA]</scope>
    <source>
        <strain evidence="13">ATCC 29366 / DSM 635 / J-10-fl</strain>
    </source>
</reference>
<feature type="binding site" evidence="9">
    <location>
        <position position="141"/>
    </location>
    <ligand>
        <name>substrate</name>
    </ligand>
</feature>
<feature type="binding site" evidence="9">
    <location>
        <position position="185"/>
    </location>
    <ligand>
        <name>ATP</name>
        <dbReference type="ChEBI" id="CHEBI:30616"/>
    </ligand>
</feature>
<evidence type="ECO:0000313" key="13">
    <source>
        <dbReference type="Proteomes" id="UP000002008"/>
    </source>
</evidence>
<gene>
    <name evidence="9" type="primary">rbsK</name>
    <name evidence="12" type="ordered locus">Caur_1720</name>
</gene>
<keyword evidence="3 9" id="KW-0547">Nucleotide-binding</keyword>
<evidence type="ECO:0000256" key="8">
    <source>
        <dbReference type="ARBA" id="ARBA00023277"/>
    </source>
</evidence>
<feature type="binding site" evidence="9">
    <location>
        <position position="243"/>
    </location>
    <ligand>
        <name>K(+)</name>
        <dbReference type="ChEBI" id="CHEBI:29103"/>
    </ligand>
</feature>
<protein>
    <recommendedName>
        <fullName evidence="9 10">Ribokinase</fullName>
        <shortName evidence="9">RK</shortName>
        <ecNumber evidence="9 10">2.7.1.15</ecNumber>
    </recommendedName>
</protein>
<evidence type="ECO:0000256" key="6">
    <source>
        <dbReference type="ARBA" id="ARBA00022842"/>
    </source>
</evidence>
<dbReference type="Pfam" id="PF00294">
    <property type="entry name" value="PfkB"/>
    <property type="match status" value="1"/>
</dbReference>
<feature type="active site" description="Proton acceptor" evidence="9">
    <location>
        <position position="249"/>
    </location>
</feature>
<dbReference type="GO" id="GO:0004747">
    <property type="term" value="F:ribokinase activity"/>
    <property type="evidence" value="ECO:0000318"/>
    <property type="project" value="GO_Central"/>
</dbReference>
<comment type="subunit">
    <text evidence="9">Homodimer.</text>
</comment>
<feature type="binding site" evidence="9">
    <location>
        <position position="279"/>
    </location>
    <ligand>
        <name>K(+)</name>
        <dbReference type="ChEBI" id="CHEBI:29103"/>
    </ligand>
</feature>
<evidence type="ECO:0000256" key="1">
    <source>
        <dbReference type="ARBA" id="ARBA00022679"/>
    </source>
</evidence>
<dbReference type="AlphaFoldDB" id="A9WCE6"/>
<dbReference type="PANTHER" id="PTHR10584:SF166">
    <property type="entry name" value="RIBOKINASE"/>
    <property type="match status" value="1"/>
</dbReference>
<feature type="binding site" evidence="9">
    <location>
        <position position="282"/>
    </location>
    <ligand>
        <name>K(+)</name>
        <dbReference type="ChEBI" id="CHEBI:29103"/>
    </ligand>
</feature>
<comment type="activity regulation">
    <text evidence="9">Activated by a monovalent cation that binds near, but not in, the active site. The most likely occupant of the site in vivo is potassium. Ion binding induces a conformational change that may alter substrate affinity.</text>
</comment>
<keyword evidence="2 9" id="KW-0479">Metal-binding</keyword>
<feature type="binding site" evidence="9">
    <location>
        <begin position="40"/>
        <end position="44"/>
    </location>
    <ligand>
        <name>substrate</name>
    </ligand>
</feature>
<dbReference type="NCBIfam" id="TIGR02152">
    <property type="entry name" value="D_ribokin_bact"/>
    <property type="match status" value="1"/>
</dbReference>
<dbReference type="InterPro" id="IPR011611">
    <property type="entry name" value="PfkB_dom"/>
</dbReference>
<dbReference type="GO" id="GO:0046872">
    <property type="term" value="F:metal ion binding"/>
    <property type="evidence" value="ECO:0007669"/>
    <property type="project" value="UniProtKB-KW"/>
</dbReference>
<evidence type="ECO:0000313" key="12">
    <source>
        <dbReference type="EMBL" id="ABY34937.1"/>
    </source>
</evidence>
<dbReference type="InterPro" id="IPR011877">
    <property type="entry name" value="Ribokinase"/>
</dbReference>
<comment type="pathway">
    <text evidence="9">Carbohydrate metabolism; D-ribose degradation; D-ribose 5-phosphate from beta-D-ribopyranose: step 2/2.</text>
</comment>
<keyword evidence="5 9" id="KW-0067">ATP-binding</keyword>
<keyword evidence="1 9" id="KW-0808">Transferase</keyword>
<dbReference type="PRINTS" id="PR00990">
    <property type="entry name" value="RIBOKINASE"/>
</dbReference>
<evidence type="ECO:0000256" key="7">
    <source>
        <dbReference type="ARBA" id="ARBA00022958"/>
    </source>
</evidence>
<dbReference type="GO" id="GO:0005829">
    <property type="term" value="C:cytosol"/>
    <property type="evidence" value="ECO:0000318"/>
    <property type="project" value="GO_Central"/>
</dbReference>
<feature type="binding site" evidence="9">
    <location>
        <begin position="248"/>
        <end position="249"/>
    </location>
    <ligand>
        <name>ATP</name>
        <dbReference type="ChEBI" id="CHEBI:30616"/>
    </ligand>
</feature>
<dbReference type="Proteomes" id="UP000002008">
    <property type="component" value="Chromosome"/>
</dbReference>
<feature type="binding site" evidence="9">
    <location>
        <position position="245"/>
    </location>
    <ligand>
        <name>K(+)</name>
        <dbReference type="ChEBI" id="CHEBI:29103"/>
    </ligand>
</feature>
<dbReference type="GO" id="GO:0005524">
    <property type="term" value="F:ATP binding"/>
    <property type="evidence" value="ECO:0007669"/>
    <property type="project" value="UniProtKB-UniRule"/>
</dbReference>
<dbReference type="EnsemblBacteria" id="ABY34937">
    <property type="protein sequence ID" value="ABY34937"/>
    <property type="gene ID" value="Caur_1720"/>
</dbReference>
<dbReference type="EMBL" id="CP000909">
    <property type="protein sequence ID" value="ABY34937.1"/>
    <property type="molecule type" value="Genomic_DNA"/>
</dbReference>
<name>A9WCE6_CHLAA</name>
<evidence type="ECO:0000256" key="9">
    <source>
        <dbReference type="HAMAP-Rule" id="MF_01987"/>
    </source>
</evidence>
<dbReference type="PANTHER" id="PTHR10584">
    <property type="entry name" value="SUGAR KINASE"/>
    <property type="match status" value="1"/>
</dbReference>
<dbReference type="FunCoup" id="A9WCE6">
    <property type="interactions" value="413"/>
</dbReference>
<feature type="binding site" evidence="9">
    <location>
        <position position="273"/>
    </location>
    <ligand>
        <name>ATP</name>
        <dbReference type="ChEBI" id="CHEBI:30616"/>
    </ligand>
</feature>
<dbReference type="STRING" id="324602.Caur_1720"/>
<comment type="catalytic activity">
    <reaction evidence="9">
        <text>D-ribose + ATP = D-ribose 5-phosphate + ADP + H(+)</text>
        <dbReference type="Rhea" id="RHEA:13697"/>
        <dbReference type="ChEBI" id="CHEBI:15378"/>
        <dbReference type="ChEBI" id="CHEBI:30616"/>
        <dbReference type="ChEBI" id="CHEBI:47013"/>
        <dbReference type="ChEBI" id="CHEBI:78346"/>
        <dbReference type="ChEBI" id="CHEBI:456216"/>
        <dbReference type="EC" id="2.7.1.15"/>
    </reaction>
</comment>
<dbReference type="RefSeq" id="WP_012257591.1">
    <property type="nucleotide sequence ID" value="NC_010175.1"/>
</dbReference>
<keyword evidence="9" id="KW-0963">Cytoplasm</keyword>